<feature type="compositionally biased region" description="Low complexity" evidence="1">
    <location>
        <begin position="29"/>
        <end position="77"/>
    </location>
</feature>
<gene>
    <name evidence="2" type="ORF">NESM_000251000</name>
</gene>
<dbReference type="EMBL" id="JAECZO010000021">
    <property type="protein sequence ID" value="KAK7201840.1"/>
    <property type="molecule type" value="Genomic_DNA"/>
</dbReference>
<evidence type="ECO:0000313" key="3">
    <source>
        <dbReference type="Proteomes" id="UP001430356"/>
    </source>
</evidence>
<dbReference type="Proteomes" id="UP001430356">
    <property type="component" value="Unassembled WGS sequence"/>
</dbReference>
<evidence type="ECO:0000313" key="2">
    <source>
        <dbReference type="EMBL" id="KAK7201840.1"/>
    </source>
</evidence>
<feature type="region of interest" description="Disordered" evidence="1">
    <location>
        <begin position="27"/>
        <end position="77"/>
    </location>
</feature>
<proteinExistence type="predicted"/>
<evidence type="ECO:0000256" key="1">
    <source>
        <dbReference type="SAM" id="MobiDB-lite"/>
    </source>
</evidence>
<reference evidence="2 3" key="1">
    <citation type="journal article" date="2021" name="MBio">
        <title>A New Model Trypanosomatid, Novymonas esmeraldas: Genomic Perception of Its 'Candidatus Pandoraea novymonadis' Endosymbiont.</title>
        <authorList>
            <person name="Zakharova A."/>
            <person name="Saura A."/>
            <person name="Butenko A."/>
            <person name="Podesvova L."/>
            <person name="Warmusova S."/>
            <person name="Kostygov A.Y."/>
            <person name="Nenarokova A."/>
            <person name="Lukes J."/>
            <person name="Opperdoes F.R."/>
            <person name="Yurchenko V."/>
        </authorList>
    </citation>
    <scope>NUCLEOTIDE SEQUENCE [LARGE SCALE GENOMIC DNA]</scope>
    <source>
        <strain evidence="2 3">E262AT.01</strain>
    </source>
</reference>
<accession>A0AAW0F6H1</accession>
<sequence length="210" mass="21989">MRRLSCRAGLTWPTPVSHAPVALRAASGRPAAQVRRARPRSPAASGASAATASAPRLGGPRPSSGSTRSAATAPTSAPLPGRFNRLVLQHGVLATTLHYVLGEFMNLSLTYLLHTHLLGVGDVGSWLAAVGVPAERVLNVGPYIYGVQLSPRLVLNYVVANACMYPLMAPQLRLCVAAAPVLLLPAQVLRRWLGLSKRAAVPKAPSSSAE</sequence>
<keyword evidence="3" id="KW-1185">Reference proteome</keyword>
<dbReference type="AlphaFoldDB" id="A0AAW0F6H1"/>
<comment type="caution">
    <text evidence="2">The sequence shown here is derived from an EMBL/GenBank/DDBJ whole genome shotgun (WGS) entry which is preliminary data.</text>
</comment>
<organism evidence="2 3">
    <name type="scientific">Novymonas esmeraldas</name>
    <dbReference type="NCBI Taxonomy" id="1808958"/>
    <lineage>
        <taxon>Eukaryota</taxon>
        <taxon>Discoba</taxon>
        <taxon>Euglenozoa</taxon>
        <taxon>Kinetoplastea</taxon>
        <taxon>Metakinetoplastina</taxon>
        <taxon>Trypanosomatida</taxon>
        <taxon>Trypanosomatidae</taxon>
        <taxon>Novymonas</taxon>
    </lineage>
</organism>
<protein>
    <submittedName>
        <fullName evidence="2">Uncharacterized protein</fullName>
    </submittedName>
</protein>
<name>A0AAW0F6H1_9TRYP</name>